<sequence>MEFDCWTGILVEGKPYTIVEKIRYKEKETDDRWTEYGLAAEGEEKRLWLTVEGDNLSCTLSRTVHRSTAPQGYGLRDKGEQIVTGVWGDTDASVGDTASYRQYRHEDGKRLFFIECWKGGEQDSAEGHSVQPSDIRLDPEVSETRVGAMKWSARKKRFMNGLSQGVTVLGVGLFFFFMIDEMPDMSTWHDLRRLVGMPYAAEERVGDAPYASKEISAEGGARAYEVQTDAGTATLDLIEGLDGNVMDGYTEPELEDPPFVLRTKAEEVRITAASAGTAHIAILPHYVDDASAQNRLKRNYTLARYAEVVRTGDVRGRSVVVRQ</sequence>
<dbReference type="HOGENOM" id="CLU_743571_0_0_9"/>
<keyword evidence="4" id="KW-1185">Reference proteome</keyword>
<evidence type="ECO:0000259" key="2">
    <source>
        <dbReference type="Pfam" id="PF13785"/>
    </source>
</evidence>
<comment type="caution">
    <text evidence="3">The sequence shown here is derived from an EMBL/GenBank/DDBJ whole genome shotgun (WGS) entry which is preliminary data.</text>
</comment>
<dbReference type="EMBL" id="AECV01000059">
    <property type="protein sequence ID" value="EFW28791.1"/>
    <property type="molecule type" value="Genomic_DNA"/>
</dbReference>
<feature type="transmembrane region" description="Helical" evidence="1">
    <location>
        <begin position="158"/>
        <end position="179"/>
    </location>
</feature>
<proteinExistence type="predicted"/>
<evidence type="ECO:0000313" key="4">
    <source>
        <dbReference type="Proteomes" id="UP000004633"/>
    </source>
</evidence>
<keyword evidence="1" id="KW-0472">Membrane</keyword>
<feature type="domain" description="DUF4178" evidence="2">
    <location>
        <begin position="11"/>
        <end position="132"/>
    </location>
</feature>
<name>E7N4V5_9FIRM</name>
<keyword evidence="1" id="KW-0812">Transmembrane</keyword>
<keyword evidence="1" id="KW-1133">Transmembrane helix</keyword>
<evidence type="ECO:0000256" key="1">
    <source>
        <dbReference type="SAM" id="Phobius"/>
    </source>
</evidence>
<protein>
    <recommendedName>
        <fullName evidence="2">DUF4178 domain-containing protein</fullName>
    </recommendedName>
</protein>
<reference evidence="3 4" key="1">
    <citation type="submission" date="2010-08" db="EMBL/GenBank/DDBJ databases">
        <authorList>
            <person name="Weinstock G."/>
            <person name="Sodergren E."/>
            <person name="Clifton S."/>
            <person name="Fulton L."/>
            <person name="Fulton B."/>
            <person name="Courtney L."/>
            <person name="Fronick C."/>
            <person name="Harrison M."/>
            <person name="Strong C."/>
            <person name="Farmer C."/>
            <person name="Delahaunty K."/>
            <person name="Markovic C."/>
            <person name="Hall O."/>
            <person name="Minx P."/>
            <person name="Tomlinson C."/>
            <person name="Mitreva M."/>
            <person name="Hou S."/>
            <person name="Chen J."/>
            <person name="Wollam A."/>
            <person name="Pepin K.H."/>
            <person name="Johnson M."/>
            <person name="Bhonagiri V."/>
            <person name="Zhang X."/>
            <person name="Suruliraj S."/>
            <person name="Warren W."/>
            <person name="Chinwalla A."/>
            <person name="Mardis E.R."/>
            <person name="Wilson R.K."/>
        </authorList>
    </citation>
    <scope>NUCLEOTIDE SEQUENCE [LARGE SCALE GENOMIC DNA]</scope>
    <source>
        <strain evidence="3 4">F0399</strain>
    </source>
</reference>
<dbReference type="Proteomes" id="UP000004633">
    <property type="component" value="Unassembled WGS sequence"/>
</dbReference>
<dbReference type="InterPro" id="IPR025235">
    <property type="entry name" value="DUF4178"/>
</dbReference>
<dbReference type="Pfam" id="PF13785">
    <property type="entry name" value="DUF4178"/>
    <property type="match status" value="1"/>
</dbReference>
<organism evidence="3 4">
    <name type="scientific">Selenomonas artemidis F0399</name>
    <dbReference type="NCBI Taxonomy" id="749551"/>
    <lineage>
        <taxon>Bacteria</taxon>
        <taxon>Bacillati</taxon>
        <taxon>Bacillota</taxon>
        <taxon>Negativicutes</taxon>
        <taxon>Selenomonadales</taxon>
        <taxon>Selenomonadaceae</taxon>
        <taxon>Selenomonas</taxon>
    </lineage>
</organism>
<dbReference type="RefSeq" id="WP_009350697.1">
    <property type="nucleotide sequence ID" value="NZ_GL638156.1"/>
</dbReference>
<dbReference type="STRING" id="749551.HMPREF9555_02050"/>
<gene>
    <name evidence="3" type="ORF">HMPREF9555_02050</name>
</gene>
<accession>E7N4V5</accession>
<dbReference type="AlphaFoldDB" id="E7N4V5"/>
<evidence type="ECO:0000313" key="3">
    <source>
        <dbReference type="EMBL" id="EFW28791.1"/>
    </source>
</evidence>